<name>A0A0C3ANN7_SERVB</name>
<evidence type="ECO:0000313" key="2">
    <source>
        <dbReference type="EMBL" id="KIM20896.1"/>
    </source>
</evidence>
<dbReference type="AlphaFoldDB" id="A0A0C3ANN7"/>
<dbReference type="STRING" id="933852.A0A0C3ANN7"/>
<evidence type="ECO:0000256" key="1">
    <source>
        <dbReference type="SAM" id="SignalP"/>
    </source>
</evidence>
<feature type="chain" id="PRO_5002161085" description="Extracellular membrane protein CFEM domain-containing protein" evidence="1">
    <location>
        <begin position="26"/>
        <end position="273"/>
    </location>
</feature>
<reference evidence="2 3" key="1">
    <citation type="submission" date="2014-04" db="EMBL/GenBank/DDBJ databases">
        <authorList>
            <consortium name="DOE Joint Genome Institute"/>
            <person name="Kuo A."/>
            <person name="Zuccaro A."/>
            <person name="Kohler A."/>
            <person name="Nagy L.G."/>
            <person name="Floudas D."/>
            <person name="Copeland A."/>
            <person name="Barry K.W."/>
            <person name="Cichocki N."/>
            <person name="Veneault-Fourrey C."/>
            <person name="LaButti K."/>
            <person name="Lindquist E.A."/>
            <person name="Lipzen A."/>
            <person name="Lundell T."/>
            <person name="Morin E."/>
            <person name="Murat C."/>
            <person name="Sun H."/>
            <person name="Tunlid A."/>
            <person name="Henrissat B."/>
            <person name="Grigoriev I.V."/>
            <person name="Hibbett D.S."/>
            <person name="Martin F."/>
            <person name="Nordberg H.P."/>
            <person name="Cantor M.N."/>
            <person name="Hua S.X."/>
        </authorList>
    </citation>
    <scope>NUCLEOTIDE SEQUENCE [LARGE SCALE GENOMIC DNA]</scope>
    <source>
        <strain evidence="2 3">MAFF 305830</strain>
    </source>
</reference>
<protein>
    <recommendedName>
        <fullName evidence="4">Extracellular membrane protein CFEM domain-containing protein</fullName>
    </recommendedName>
</protein>
<evidence type="ECO:0000313" key="3">
    <source>
        <dbReference type="Proteomes" id="UP000054097"/>
    </source>
</evidence>
<dbReference type="EMBL" id="KN824402">
    <property type="protein sequence ID" value="KIM20896.1"/>
    <property type="molecule type" value="Genomic_DNA"/>
</dbReference>
<reference evidence="3" key="2">
    <citation type="submission" date="2015-01" db="EMBL/GenBank/DDBJ databases">
        <title>Evolutionary Origins and Diversification of the Mycorrhizal Mutualists.</title>
        <authorList>
            <consortium name="DOE Joint Genome Institute"/>
            <consortium name="Mycorrhizal Genomics Consortium"/>
            <person name="Kohler A."/>
            <person name="Kuo A."/>
            <person name="Nagy L.G."/>
            <person name="Floudas D."/>
            <person name="Copeland A."/>
            <person name="Barry K.W."/>
            <person name="Cichocki N."/>
            <person name="Veneault-Fourrey C."/>
            <person name="LaButti K."/>
            <person name="Lindquist E.A."/>
            <person name="Lipzen A."/>
            <person name="Lundell T."/>
            <person name="Morin E."/>
            <person name="Murat C."/>
            <person name="Riley R."/>
            <person name="Ohm R."/>
            <person name="Sun H."/>
            <person name="Tunlid A."/>
            <person name="Henrissat B."/>
            <person name="Grigoriev I.V."/>
            <person name="Hibbett D.S."/>
            <person name="Martin F."/>
        </authorList>
    </citation>
    <scope>NUCLEOTIDE SEQUENCE [LARGE SCALE GENOMIC DNA]</scope>
    <source>
        <strain evidence="3">MAFF 305830</strain>
    </source>
</reference>
<dbReference type="Proteomes" id="UP000054097">
    <property type="component" value="Unassembled WGS sequence"/>
</dbReference>
<organism evidence="2 3">
    <name type="scientific">Serendipita vermifera MAFF 305830</name>
    <dbReference type="NCBI Taxonomy" id="933852"/>
    <lineage>
        <taxon>Eukaryota</taxon>
        <taxon>Fungi</taxon>
        <taxon>Dikarya</taxon>
        <taxon>Basidiomycota</taxon>
        <taxon>Agaricomycotina</taxon>
        <taxon>Agaricomycetes</taxon>
        <taxon>Sebacinales</taxon>
        <taxon>Serendipitaceae</taxon>
        <taxon>Serendipita</taxon>
    </lineage>
</organism>
<dbReference type="HOGENOM" id="CLU_089042_0_0_1"/>
<gene>
    <name evidence="2" type="ORF">M408DRAFT_118705</name>
</gene>
<feature type="signal peptide" evidence="1">
    <location>
        <begin position="1"/>
        <end position="25"/>
    </location>
</feature>
<accession>A0A0C3ANN7</accession>
<proteinExistence type="predicted"/>
<keyword evidence="3" id="KW-1185">Reference proteome</keyword>
<evidence type="ECO:0008006" key="4">
    <source>
        <dbReference type="Google" id="ProtNLM"/>
    </source>
</evidence>
<keyword evidence="1" id="KW-0732">Signal</keyword>
<sequence length="273" mass="27305">MLTILKGTFMAIVLAGGAIAQIATGEIPQACLSPCQTLLDLGNTCIVEYPEQGSSPRATACLCNAIDGLGYTSCTSCLTSAAPALAQSLSQLSTFCTDFVNGCKYECAFETCAAADVQCQCQESYLQGIYNCASCNSAHNNANSTLLADYNALRDSCVNQGHTGTPTGAEPIPTPSGTIPYTGGGLSISTARAASTTGTATRITNSLVSQSASATVARTGGSSTGGSPTASSIAGGSTALAGDAVKVEIGIMGSSVGPLIALLLTMVIIGELV</sequence>